<gene>
    <name evidence="1" type="ORF">BN1708_020089</name>
</gene>
<name>A0A0G4MRG0_VERLO</name>
<organism evidence="1 2">
    <name type="scientific">Verticillium longisporum</name>
    <name type="common">Verticillium dahliae var. longisporum</name>
    <dbReference type="NCBI Taxonomy" id="100787"/>
    <lineage>
        <taxon>Eukaryota</taxon>
        <taxon>Fungi</taxon>
        <taxon>Dikarya</taxon>
        <taxon>Ascomycota</taxon>
        <taxon>Pezizomycotina</taxon>
        <taxon>Sordariomycetes</taxon>
        <taxon>Hypocreomycetidae</taxon>
        <taxon>Glomerellales</taxon>
        <taxon>Plectosphaerellaceae</taxon>
        <taxon>Verticillium</taxon>
    </lineage>
</organism>
<accession>A0A0G4MRG0</accession>
<evidence type="ECO:0000313" key="1">
    <source>
        <dbReference type="EMBL" id="CRK36767.1"/>
    </source>
</evidence>
<evidence type="ECO:0000313" key="2">
    <source>
        <dbReference type="Proteomes" id="UP000044602"/>
    </source>
</evidence>
<feature type="non-terminal residue" evidence="1">
    <location>
        <position position="1"/>
    </location>
</feature>
<keyword evidence="2" id="KW-1185">Reference proteome</keyword>
<protein>
    <submittedName>
        <fullName evidence="1">Uncharacterized protein</fullName>
    </submittedName>
</protein>
<proteinExistence type="predicted"/>
<dbReference type="EMBL" id="CVQH01024308">
    <property type="protein sequence ID" value="CRK36767.1"/>
    <property type="molecule type" value="Genomic_DNA"/>
</dbReference>
<sequence length="8" mass="864">PLSCGLQF</sequence>
<reference evidence="1 2" key="1">
    <citation type="submission" date="2015-05" db="EMBL/GenBank/DDBJ databases">
        <authorList>
            <person name="Wang D.B."/>
            <person name="Wang M."/>
        </authorList>
    </citation>
    <scope>NUCLEOTIDE SEQUENCE [LARGE SCALE GENOMIC DNA]</scope>
    <source>
        <strain evidence="1">VL1</strain>
    </source>
</reference>
<dbReference type="Proteomes" id="UP000044602">
    <property type="component" value="Unassembled WGS sequence"/>
</dbReference>